<protein>
    <recommendedName>
        <fullName evidence="3">F-box domain-containing protein</fullName>
    </recommendedName>
</protein>
<reference evidence="1" key="1">
    <citation type="journal article" date="2020" name="Stud. Mycol.">
        <title>101 Dothideomycetes genomes: a test case for predicting lifestyles and emergence of pathogens.</title>
        <authorList>
            <person name="Haridas S."/>
            <person name="Albert R."/>
            <person name="Binder M."/>
            <person name="Bloem J."/>
            <person name="Labutti K."/>
            <person name="Salamov A."/>
            <person name="Andreopoulos B."/>
            <person name="Baker S."/>
            <person name="Barry K."/>
            <person name="Bills G."/>
            <person name="Bluhm B."/>
            <person name="Cannon C."/>
            <person name="Castanera R."/>
            <person name="Culley D."/>
            <person name="Daum C."/>
            <person name="Ezra D."/>
            <person name="Gonzalez J."/>
            <person name="Henrissat B."/>
            <person name="Kuo A."/>
            <person name="Liang C."/>
            <person name="Lipzen A."/>
            <person name="Lutzoni F."/>
            <person name="Magnuson J."/>
            <person name="Mondo S."/>
            <person name="Nolan M."/>
            <person name="Ohm R."/>
            <person name="Pangilinan J."/>
            <person name="Park H.-J."/>
            <person name="Ramirez L."/>
            <person name="Alfaro M."/>
            <person name="Sun H."/>
            <person name="Tritt A."/>
            <person name="Yoshinaga Y."/>
            <person name="Zwiers L.-H."/>
            <person name="Turgeon B."/>
            <person name="Goodwin S."/>
            <person name="Spatafora J."/>
            <person name="Crous P."/>
            <person name="Grigoriev I."/>
        </authorList>
    </citation>
    <scope>NUCLEOTIDE SEQUENCE</scope>
    <source>
        <strain evidence="1">CBS 690.94</strain>
    </source>
</reference>
<evidence type="ECO:0000313" key="1">
    <source>
        <dbReference type="EMBL" id="KAF2442062.1"/>
    </source>
</evidence>
<accession>A0A9P4PDV8</accession>
<sequence>MAPVRLLDLPGELRNMVFDEVLLMPCDELANKAFSAAGEQKMENLTDQAHGRLWETPWEVVPFSLPPCNPALNLALANHQLRDEVMGRAKAMGVSFAANYREGDGKLHKLRKAPHKAFTWQRPMPIALPTHSPIEYVDINLAAGDHTFDLIGKTTLKFLVNIISNGSARSMRAAPYVQRGSMTVLANPNDWDFTALPVYTIREARVNITSYLLSDLIYDISIPNFRERLFANFYLTTFCYLPLYSTEFEALCYVMSHVGKFVVSVDGEHFQDIDLGDDARHGVLGPMQELGDGPADSGFSALIRAVIKEHRRRAGFGGASLPATQQPFMVPAVPEVDPRDPETDFEELRYGRTFRYNCKTKIIRQARNLGFIVHVVE</sequence>
<evidence type="ECO:0000313" key="2">
    <source>
        <dbReference type="Proteomes" id="UP000799764"/>
    </source>
</evidence>
<comment type="caution">
    <text evidence="1">The sequence shown here is derived from an EMBL/GenBank/DDBJ whole genome shotgun (WGS) entry which is preliminary data.</text>
</comment>
<dbReference type="AlphaFoldDB" id="A0A9P4PDV8"/>
<keyword evidence="2" id="KW-1185">Reference proteome</keyword>
<name>A0A9P4PDV8_9PLEO</name>
<evidence type="ECO:0008006" key="3">
    <source>
        <dbReference type="Google" id="ProtNLM"/>
    </source>
</evidence>
<dbReference type="Proteomes" id="UP000799764">
    <property type="component" value="Unassembled WGS sequence"/>
</dbReference>
<gene>
    <name evidence="1" type="ORF">P171DRAFT_496834</name>
</gene>
<organism evidence="1 2">
    <name type="scientific">Karstenula rhodostoma CBS 690.94</name>
    <dbReference type="NCBI Taxonomy" id="1392251"/>
    <lineage>
        <taxon>Eukaryota</taxon>
        <taxon>Fungi</taxon>
        <taxon>Dikarya</taxon>
        <taxon>Ascomycota</taxon>
        <taxon>Pezizomycotina</taxon>
        <taxon>Dothideomycetes</taxon>
        <taxon>Pleosporomycetidae</taxon>
        <taxon>Pleosporales</taxon>
        <taxon>Massarineae</taxon>
        <taxon>Didymosphaeriaceae</taxon>
        <taxon>Karstenula</taxon>
    </lineage>
</organism>
<dbReference type="OrthoDB" id="10561004at2759"/>
<dbReference type="EMBL" id="MU001504">
    <property type="protein sequence ID" value="KAF2442062.1"/>
    <property type="molecule type" value="Genomic_DNA"/>
</dbReference>
<proteinExistence type="predicted"/>